<keyword evidence="3" id="KW-1185">Reference proteome</keyword>
<proteinExistence type="predicted"/>
<keyword evidence="1" id="KW-1133">Transmembrane helix</keyword>
<evidence type="ECO:0000313" key="3">
    <source>
        <dbReference type="Proteomes" id="UP000253141"/>
    </source>
</evidence>
<dbReference type="RefSeq" id="WP_114464059.1">
    <property type="nucleotide sequence ID" value="NZ_QPIW01000035.1"/>
</dbReference>
<feature type="transmembrane region" description="Helical" evidence="1">
    <location>
        <begin position="278"/>
        <end position="297"/>
    </location>
</feature>
<keyword evidence="1" id="KW-0812">Transmembrane</keyword>
<evidence type="ECO:0008006" key="4">
    <source>
        <dbReference type="Google" id="ProtNLM"/>
    </source>
</evidence>
<feature type="transmembrane region" description="Helical" evidence="1">
    <location>
        <begin position="165"/>
        <end position="189"/>
    </location>
</feature>
<dbReference type="EMBL" id="QPIW01000035">
    <property type="protein sequence ID" value="RDB02828.1"/>
    <property type="molecule type" value="Genomic_DNA"/>
</dbReference>
<evidence type="ECO:0000313" key="2">
    <source>
        <dbReference type="EMBL" id="RDB02828.1"/>
    </source>
</evidence>
<feature type="transmembrane region" description="Helical" evidence="1">
    <location>
        <begin position="83"/>
        <end position="102"/>
    </location>
</feature>
<organism evidence="2 3">
    <name type="scientific">Runella aurantiaca</name>
    <dbReference type="NCBI Taxonomy" id="2282308"/>
    <lineage>
        <taxon>Bacteria</taxon>
        <taxon>Pseudomonadati</taxon>
        <taxon>Bacteroidota</taxon>
        <taxon>Cytophagia</taxon>
        <taxon>Cytophagales</taxon>
        <taxon>Spirosomataceae</taxon>
        <taxon>Runella</taxon>
    </lineage>
</organism>
<sequence length="420" mass="48502">MNSALFRKNILVFVGLFVCFEVVVTLRNFSVHLGDLQVYYDLSKNIIVYRLVPYHDFKLEYPPLAILTMLFPQLLCQIGETGFYGFVVFFALQNIVFGFYTGRIAFKIANTFLEAPKVQEIRLIYWVLWVISLPIFLFRYDAFVAFSTILVIYYVVKQSPAASGVWLAVGILAKLYPVIFVAPIVFYYFVNKQYRFLALFLGGISVISVLTIVGMYFWAGEDVWSFLKYHQLRGIQLESLVGGWLVLWNKIGGTPLQTITNFGAIHLVTPLTIPLLKVLSWGFAMTYLLVLGVIYVFFQKQNRVSTEMLLIAFGVVLLLFLVSNKVFSPQYLIWFLPIVPFLRPTIIYCFGAAFILTIAIYPGSYHRMVEMKLLWVVMLNVRNGLIFVMLIFGLYSMPFLNRFDINLKRKNIWESSKRIL</sequence>
<evidence type="ECO:0000256" key="1">
    <source>
        <dbReference type="SAM" id="Phobius"/>
    </source>
</evidence>
<gene>
    <name evidence="2" type="ORF">DVG78_26740</name>
</gene>
<dbReference type="AlphaFoldDB" id="A0A369HZP6"/>
<accession>A0A369HZP6</accession>
<keyword evidence="1" id="KW-0472">Membrane</keyword>
<comment type="caution">
    <text evidence="2">The sequence shown here is derived from an EMBL/GenBank/DDBJ whole genome shotgun (WGS) entry which is preliminary data.</text>
</comment>
<feature type="transmembrane region" description="Helical" evidence="1">
    <location>
        <begin position="333"/>
        <end position="361"/>
    </location>
</feature>
<name>A0A369HZP6_9BACT</name>
<feature type="transmembrane region" description="Helical" evidence="1">
    <location>
        <begin position="196"/>
        <end position="219"/>
    </location>
</feature>
<reference evidence="2 3" key="1">
    <citation type="submission" date="2018-07" db="EMBL/GenBank/DDBJ databases">
        <title>Genome analysis of Runella aurantiaca.</title>
        <authorList>
            <person name="Yang X."/>
        </authorList>
    </citation>
    <scope>NUCLEOTIDE SEQUENCE [LARGE SCALE GENOMIC DNA]</scope>
    <source>
        <strain evidence="2 3">YX9</strain>
    </source>
</reference>
<feature type="transmembrane region" description="Helical" evidence="1">
    <location>
        <begin position="309"/>
        <end position="327"/>
    </location>
</feature>
<dbReference type="OrthoDB" id="581198at2"/>
<dbReference type="Proteomes" id="UP000253141">
    <property type="component" value="Unassembled WGS sequence"/>
</dbReference>
<feature type="transmembrane region" description="Helical" evidence="1">
    <location>
        <begin position="373"/>
        <end position="395"/>
    </location>
</feature>
<protein>
    <recommendedName>
        <fullName evidence="4">DUF2029 domain-containing protein</fullName>
    </recommendedName>
</protein>
<feature type="transmembrane region" description="Helical" evidence="1">
    <location>
        <begin position="123"/>
        <end position="153"/>
    </location>
</feature>